<gene>
    <name evidence="1" type="ORF">N177_0540</name>
</gene>
<dbReference type="InterPro" id="IPR029033">
    <property type="entry name" value="His_PPase_superfam"/>
</dbReference>
<evidence type="ECO:0000313" key="1">
    <source>
        <dbReference type="EMBL" id="ESR26756.1"/>
    </source>
</evidence>
<reference evidence="1 2" key="1">
    <citation type="journal article" date="2014" name="Genome Announc.">
        <title>Draft Genome Sequence of Lutibaculum baratangense Strain AMV1T, Isolated from a Mud Volcano in Andamans, India.</title>
        <authorList>
            <person name="Singh A."/>
            <person name="Sreenivas A."/>
            <person name="Sathyanarayana Reddy G."/>
            <person name="Pinnaka A.K."/>
            <person name="Shivaji S."/>
        </authorList>
    </citation>
    <scope>NUCLEOTIDE SEQUENCE [LARGE SCALE GENOMIC DNA]</scope>
    <source>
        <strain evidence="1 2">AMV1</strain>
    </source>
</reference>
<dbReference type="SUPFAM" id="SSF53254">
    <property type="entry name" value="Phosphoglycerate mutase-like"/>
    <property type="match status" value="1"/>
</dbReference>
<dbReference type="CDD" id="cd07067">
    <property type="entry name" value="HP_PGM_like"/>
    <property type="match status" value="1"/>
</dbReference>
<dbReference type="EMBL" id="AWXZ01000013">
    <property type="protein sequence ID" value="ESR26756.1"/>
    <property type="molecule type" value="Genomic_DNA"/>
</dbReference>
<dbReference type="OrthoDB" id="9810154at2"/>
<dbReference type="SMART" id="SM00855">
    <property type="entry name" value="PGAM"/>
    <property type="match status" value="1"/>
</dbReference>
<evidence type="ECO:0000313" key="2">
    <source>
        <dbReference type="Proteomes" id="UP000017819"/>
    </source>
</evidence>
<dbReference type="STRING" id="631454.N177_0540"/>
<name>V4RL15_9HYPH</name>
<proteinExistence type="predicted"/>
<keyword evidence="2" id="KW-1185">Reference proteome</keyword>
<dbReference type="AlphaFoldDB" id="V4RL15"/>
<organism evidence="1 2">
    <name type="scientific">Lutibaculum baratangense AMV1</name>
    <dbReference type="NCBI Taxonomy" id="631454"/>
    <lineage>
        <taxon>Bacteria</taxon>
        <taxon>Pseudomonadati</taxon>
        <taxon>Pseudomonadota</taxon>
        <taxon>Alphaproteobacteria</taxon>
        <taxon>Hyphomicrobiales</taxon>
        <taxon>Tepidamorphaceae</taxon>
        <taxon>Lutibaculum</taxon>
    </lineage>
</organism>
<comment type="caution">
    <text evidence="1">The sequence shown here is derived from an EMBL/GenBank/DDBJ whole genome shotgun (WGS) entry which is preliminary data.</text>
</comment>
<dbReference type="Pfam" id="PF00300">
    <property type="entry name" value="His_Phos_1"/>
    <property type="match status" value="1"/>
</dbReference>
<dbReference type="PANTHER" id="PTHR47623:SF1">
    <property type="entry name" value="OS09G0287300 PROTEIN"/>
    <property type="match status" value="1"/>
</dbReference>
<accession>V4RL15</accession>
<dbReference type="Gene3D" id="3.40.50.1240">
    <property type="entry name" value="Phosphoglycerate mutase-like"/>
    <property type="match status" value="1"/>
</dbReference>
<dbReference type="eggNOG" id="COG2062">
    <property type="taxonomic scope" value="Bacteria"/>
</dbReference>
<sequence length="171" mass="18584">MLRLYLLRHAKSSWDDAEVQDFDRPLAERGLKAAEAMAAFIAREGYLPAVIACSSARRARQTLQPLIGHLSGEVDIRLTRRIYDADPQDLLDALRATGGTATSLMMIGHNPTFEDLAALLAPGGDGEALSRMRQKFPTAALAVIEFEAARWDEVGPGAGRLVAFHTPKSAE</sequence>
<protein>
    <recommendedName>
        <fullName evidence="3">Phosphohistidine phosphatase SixA</fullName>
    </recommendedName>
</protein>
<dbReference type="Proteomes" id="UP000017819">
    <property type="component" value="Unassembled WGS sequence"/>
</dbReference>
<dbReference type="PANTHER" id="PTHR47623">
    <property type="entry name" value="OS09G0287300 PROTEIN"/>
    <property type="match status" value="1"/>
</dbReference>
<dbReference type="InterPro" id="IPR013078">
    <property type="entry name" value="His_Pase_superF_clade-1"/>
</dbReference>
<evidence type="ECO:0008006" key="3">
    <source>
        <dbReference type="Google" id="ProtNLM"/>
    </source>
</evidence>
<dbReference type="RefSeq" id="WP_023430689.1">
    <property type="nucleotide sequence ID" value="NZ_AWXZ01000013.1"/>
</dbReference>